<dbReference type="PROSITE" id="PS00134">
    <property type="entry name" value="TRYPSIN_HIS"/>
    <property type="match status" value="1"/>
</dbReference>
<evidence type="ECO:0000313" key="2">
    <source>
        <dbReference type="EMBL" id="GAA2375451.1"/>
    </source>
</evidence>
<dbReference type="CDD" id="cd21112">
    <property type="entry name" value="alphaLP-like"/>
    <property type="match status" value="1"/>
</dbReference>
<keyword evidence="3" id="KW-1185">Reference proteome</keyword>
<comment type="caution">
    <text evidence="2">The sequence shown here is derived from an EMBL/GenBank/DDBJ whole genome shotgun (WGS) entry which is preliminary data.</text>
</comment>
<dbReference type="PROSITE" id="PS00135">
    <property type="entry name" value="TRYPSIN_SER"/>
    <property type="match status" value="1"/>
</dbReference>
<keyword evidence="1" id="KW-0732">Signal</keyword>
<dbReference type="Proteomes" id="UP001501170">
    <property type="component" value="Unassembled WGS sequence"/>
</dbReference>
<evidence type="ECO:0000313" key="3">
    <source>
        <dbReference type="Proteomes" id="UP001501170"/>
    </source>
</evidence>
<accession>A0ABP5UB33</accession>
<protein>
    <submittedName>
        <fullName evidence="2">S1 family peptidase</fullName>
    </submittedName>
</protein>
<dbReference type="InterPro" id="IPR018114">
    <property type="entry name" value="TRYPSIN_HIS"/>
</dbReference>
<proteinExistence type="predicted"/>
<dbReference type="InterPro" id="IPR009003">
    <property type="entry name" value="Peptidase_S1_PA"/>
</dbReference>
<feature type="chain" id="PRO_5045158403" evidence="1">
    <location>
        <begin position="20"/>
        <end position="222"/>
    </location>
</feature>
<name>A0ABP5UB33_9ACTN</name>
<reference evidence="3" key="1">
    <citation type="journal article" date="2019" name="Int. J. Syst. Evol. Microbiol.">
        <title>The Global Catalogue of Microorganisms (GCM) 10K type strain sequencing project: providing services to taxonomists for standard genome sequencing and annotation.</title>
        <authorList>
            <consortium name="The Broad Institute Genomics Platform"/>
            <consortium name="The Broad Institute Genome Sequencing Center for Infectious Disease"/>
            <person name="Wu L."/>
            <person name="Ma J."/>
        </authorList>
    </citation>
    <scope>NUCLEOTIDE SEQUENCE [LARGE SCALE GENOMIC DNA]</scope>
    <source>
        <strain evidence="3">JCM 16227</strain>
    </source>
</reference>
<feature type="signal peptide" evidence="1">
    <location>
        <begin position="1"/>
        <end position="19"/>
    </location>
</feature>
<organism evidence="2 3">
    <name type="scientific">Gordonia cholesterolivorans</name>
    <dbReference type="NCBI Taxonomy" id="559625"/>
    <lineage>
        <taxon>Bacteria</taxon>
        <taxon>Bacillati</taxon>
        <taxon>Actinomycetota</taxon>
        <taxon>Actinomycetes</taxon>
        <taxon>Mycobacteriales</taxon>
        <taxon>Gordoniaceae</taxon>
        <taxon>Gordonia</taxon>
    </lineage>
</organism>
<evidence type="ECO:0000256" key="1">
    <source>
        <dbReference type="SAM" id="SignalP"/>
    </source>
</evidence>
<gene>
    <name evidence="2" type="ORF">GCM10009855_13350</name>
</gene>
<dbReference type="InterPro" id="IPR033116">
    <property type="entry name" value="TRYPSIN_SER"/>
</dbReference>
<dbReference type="SUPFAM" id="SSF50494">
    <property type="entry name" value="Trypsin-like serine proteases"/>
    <property type="match status" value="1"/>
</dbReference>
<dbReference type="InterPro" id="IPR043504">
    <property type="entry name" value="Peptidase_S1_PA_chymotrypsin"/>
</dbReference>
<sequence length="222" mass="22342">MIAIGAAAVALNPAAVAHAAPAAAVGGGSGIVIDNRSLCTVTAVGHDRGGRLVGLTAGHCGDVGDAVSLERNRRAGTIGRIVTKSKGWDVAVIRLDPARVRAVRTVGHARITGVGVYPQPFSNVCKAGRTTGFTCGPTLLVNGSRSYSYVCSAPGDSGGPIIERGRVVGMLNGSLRLAGPGTSIACVDPALPVYTPMAATKMTDILRSLNASGLVGAGFRTV</sequence>
<dbReference type="Gene3D" id="2.40.10.10">
    <property type="entry name" value="Trypsin-like serine proteases"/>
    <property type="match status" value="2"/>
</dbReference>
<dbReference type="EMBL" id="BAAARB010000005">
    <property type="protein sequence ID" value="GAA2375451.1"/>
    <property type="molecule type" value="Genomic_DNA"/>
</dbReference>